<evidence type="ECO:0000256" key="7">
    <source>
        <dbReference type="PROSITE-ProRule" id="PRU10141"/>
    </source>
</evidence>
<evidence type="ECO:0000256" key="1">
    <source>
        <dbReference type="ARBA" id="ARBA00022679"/>
    </source>
</evidence>
<feature type="compositionally biased region" description="Basic and acidic residues" evidence="8">
    <location>
        <begin position="558"/>
        <end position="571"/>
    </location>
</feature>
<proteinExistence type="predicted"/>
<dbReference type="PROSITE" id="PS00479">
    <property type="entry name" value="ZF_DAG_PE_1"/>
    <property type="match status" value="1"/>
</dbReference>
<feature type="compositionally biased region" description="Polar residues" evidence="8">
    <location>
        <begin position="1491"/>
        <end position="1506"/>
    </location>
</feature>
<feature type="region of interest" description="Disordered" evidence="8">
    <location>
        <begin position="489"/>
        <end position="571"/>
    </location>
</feature>
<keyword evidence="1" id="KW-0808">Transferase</keyword>
<dbReference type="GO" id="GO:0005524">
    <property type="term" value="F:ATP binding"/>
    <property type="evidence" value="ECO:0007669"/>
    <property type="project" value="UniProtKB-UniRule"/>
</dbReference>
<dbReference type="InterPro" id="IPR002219">
    <property type="entry name" value="PKC_DAG/PE"/>
</dbReference>
<dbReference type="InterPro" id="IPR017441">
    <property type="entry name" value="Protein_kinase_ATP_BS"/>
</dbReference>
<dbReference type="InterPro" id="IPR001715">
    <property type="entry name" value="CH_dom"/>
</dbReference>
<keyword evidence="2" id="KW-0479">Metal-binding</keyword>
<dbReference type="OrthoDB" id="8693905at2759"/>
<feature type="domain" description="Calponin-homology (CH)" evidence="10">
    <location>
        <begin position="308"/>
        <end position="412"/>
    </location>
</feature>
<dbReference type="Pfam" id="PF00307">
    <property type="entry name" value="CH"/>
    <property type="match status" value="1"/>
</dbReference>
<feature type="compositionally biased region" description="Basic and acidic residues" evidence="8">
    <location>
        <begin position="52"/>
        <end position="62"/>
    </location>
</feature>
<dbReference type="InterPro" id="IPR046349">
    <property type="entry name" value="C1-like_sf"/>
</dbReference>
<feature type="compositionally biased region" description="Low complexity" evidence="8">
    <location>
        <begin position="1528"/>
        <end position="1558"/>
    </location>
</feature>
<evidence type="ECO:0000256" key="2">
    <source>
        <dbReference type="ARBA" id="ARBA00022723"/>
    </source>
</evidence>
<feature type="region of interest" description="Disordered" evidence="8">
    <location>
        <begin position="1487"/>
        <end position="1618"/>
    </location>
</feature>
<dbReference type="InterPro" id="IPR000719">
    <property type="entry name" value="Prot_kinase_dom"/>
</dbReference>
<feature type="compositionally biased region" description="Low complexity" evidence="8">
    <location>
        <begin position="188"/>
        <end position="199"/>
    </location>
</feature>
<dbReference type="PROSITE" id="PS50081">
    <property type="entry name" value="ZF_DAG_PE_2"/>
    <property type="match status" value="1"/>
</dbReference>
<keyword evidence="13" id="KW-1185">Reference proteome</keyword>
<keyword evidence="5" id="KW-0862">Zinc</keyword>
<dbReference type="Gene3D" id="1.10.510.10">
    <property type="entry name" value="Transferase(Phosphotransferase) domain 1"/>
    <property type="match status" value="1"/>
</dbReference>
<feature type="compositionally biased region" description="Basic and acidic residues" evidence="8">
    <location>
        <begin position="70"/>
        <end position="79"/>
    </location>
</feature>
<keyword evidence="3 7" id="KW-0547">Nucleotide-binding</keyword>
<name>A0A5N5QTG6_9AGAM</name>
<keyword evidence="6 7" id="KW-0067">ATP-binding</keyword>
<feature type="compositionally biased region" description="Low complexity" evidence="8">
    <location>
        <begin position="925"/>
        <end position="938"/>
    </location>
</feature>
<dbReference type="SMART" id="SM00220">
    <property type="entry name" value="S_TKc"/>
    <property type="match status" value="1"/>
</dbReference>
<dbReference type="GO" id="GO:0004709">
    <property type="term" value="F:MAP kinase kinase kinase activity"/>
    <property type="evidence" value="ECO:0007669"/>
    <property type="project" value="TreeGrafter"/>
</dbReference>
<dbReference type="CDD" id="cd06627">
    <property type="entry name" value="STKc_Cdc7_like"/>
    <property type="match status" value="1"/>
</dbReference>
<keyword evidence="4 12" id="KW-0418">Kinase</keyword>
<evidence type="ECO:0000313" key="13">
    <source>
        <dbReference type="Proteomes" id="UP000383932"/>
    </source>
</evidence>
<dbReference type="InterPro" id="IPR036872">
    <property type="entry name" value="CH_dom_sf"/>
</dbReference>
<dbReference type="Gene3D" id="3.30.60.20">
    <property type="match status" value="1"/>
</dbReference>
<dbReference type="PROSITE" id="PS50011">
    <property type="entry name" value="PROTEIN_KINASE_DOM"/>
    <property type="match status" value="1"/>
</dbReference>
<feature type="binding site" evidence="7">
    <location>
        <position position="1093"/>
    </location>
    <ligand>
        <name>ATP</name>
        <dbReference type="ChEBI" id="CHEBI:30616"/>
    </ligand>
</feature>
<dbReference type="Pfam" id="PF00069">
    <property type="entry name" value="Pkinase"/>
    <property type="match status" value="1"/>
</dbReference>
<dbReference type="PANTHER" id="PTHR48016:SF4">
    <property type="entry name" value="PROTEIN KINASE DOMAIN-CONTAINING PROTEIN"/>
    <property type="match status" value="1"/>
</dbReference>
<feature type="compositionally biased region" description="Low complexity" evidence="8">
    <location>
        <begin position="524"/>
        <end position="534"/>
    </location>
</feature>
<feature type="domain" description="Phorbol-ester/DAG-type" evidence="11">
    <location>
        <begin position="1389"/>
        <end position="1437"/>
    </location>
</feature>
<comment type="caution">
    <text evidence="12">The sequence shown here is derived from an EMBL/GenBank/DDBJ whole genome shotgun (WGS) entry which is preliminary data.</text>
</comment>
<dbReference type="GO" id="GO:0046872">
    <property type="term" value="F:metal ion binding"/>
    <property type="evidence" value="ECO:0007669"/>
    <property type="project" value="UniProtKB-KW"/>
</dbReference>
<dbReference type="SUPFAM" id="SSF56112">
    <property type="entry name" value="Protein kinase-like (PK-like)"/>
    <property type="match status" value="1"/>
</dbReference>
<reference evidence="12 13" key="1">
    <citation type="journal article" date="2019" name="Fungal Biol. Biotechnol.">
        <title>Draft genome sequence of fastidious pathogen Ceratobasidium theobromae, which causes vascular-streak dieback in Theobroma cacao.</title>
        <authorList>
            <person name="Ali S.S."/>
            <person name="Asman A."/>
            <person name="Shao J."/>
            <person name="Firmansyah A.P."/>
            <person name="Susilo A.W."/>
            <person name="Rosmana A."/>
            <person name="McMahon P."/>
            <person name="Junaid M."/>
            <person name="Guest D."/>
            <person name="Kheng T.Y."/>
            <person name="Meinhardt L.W."/>
            <person name="Bailey B.A."/>
        </authorList>
    </citation>
    <scope>NUCLEOTIDE SEQUENCE [LARGE SCALE GENOMIC DNA]</scope>
    <source>
        <strain evidence="12 13">CT2</strain>
    </source>
</reference>
<dbReference type="SMART" id="SM00109">
    <property type="entry name" value="C1"/>
    <property type="match status" value="1"/>
</dbReference>
<evidence type="ECO:0000259" key="10">
    <source>
        <dbReference type="PROSITE" id="PS50021"/>
    </source>
</evidence>
<feature type="region of interest" description="Disordered" evidence="8">
    <location>
        <begin position="956"/>
        <end position="1023"/>
    </location>
</feature>
<accession>A0A5N5QTG6</accession>
<dbReference type="SUPFAM" id="SSF47576">
    <property type="entry name" value="Calponin-homology domain, CH-domain"/>
    <property type="match status" value="1"/>
</dbReference>
<evidence type="ECO:0000256" key="6">
    <source>
        <dbReference type="ARBA" id="ARBA00022840"/>
    </source>
</evidence>
<feature type="compositionally biased region" description="Pro residues" evidence="8">
    <location>
        <begin position="535"/>
        <end position="547"/>
    </location>
</feature>
<feature type="region of interest" description="Disordered" evidence="8">
    <location>
        <begin position="1442"/>
        <end position="1471"/>
    </location>
</feature>
<feature type="compositionally biased region" description="Basic and acidic residues" evidence="8">
    <location>
        <begin position="971"/>
        <end position="980"/>
    </location>
</feature>
<feature type="compositionally biased region" description="Polar residues" evidence="8">
    <location>
        <begin position="308"/>
        <end position="322"/>
    </location>
</feature>
<sequence>MAAVALINNTHKMNSTRPLREQNSPPSATQSKSFQKIRNIHESLRAGLTKRSSSELRTESEQTVKLGRSKTKEPDDGKRRLLGLGLRRTESKIGLTQNGEGRDKPRGWTPFRAPTLRIATLSSPDLNKTADDADMTPSIDALVSAAKSRPSVHNIHNGPTPPGPSSPRRRMTAPCPPETPLRPTTQHLASTPASPASPAHRPPPLALKSPNRENEPSSPIQSPPSSPRTVARSPPSSPVTSRIVSRGHQVENVAPAPFREEIRTAASFIVREFSRQPPQIKDKDWIEVEMRLRPLVRAERVWGPSGAGASSSQLGTPASSARTAERERKVLGDALRDGVVLCQLMNKLRPGIIPKVGYKEDGSRNIRNFRIATARYGVDPNEMFEDEDLFENTPEGMGNVANSLLYLAQLIEDERQSLVLVHDGGKSKSTLYVSASRIVSKTEPVKFDEKPSGTAQSNGGRSPYGTLSRHMGVMSNPELASKARAISPVPSAAGRDKSPPPKISSPVPLGHRPSQHRQNGPAVRPSRVPSGSPMSPGPSSPRHPPPVTRTSSHSPRMPRIELRRTSSPLLEKRLELRQSSTGARPSFGEPCLSPPPPLIRPSDRLGVNSVANPRQSATSIVTNSSLMTESTAAFSSLLESHSNGFGTMRTTTTEATSPSSGAPSFSRSEANEAAKAVLLAESPKVTRRRLSDIGNPLTDRSSPLPQSPTPEDVVPGSPPSSGIRASKRDRRASEAAADLTRVNEEPDEPSITPSKLLARRRSKILDNDPSKRVARKWPDDFDSSIDAETKIEQLKRELMPGGNSSNPSLELKTPPALAPIVVPSHKAKIPPPLLSDEPRPSRPILVPRRAKRYSADSGILHSPREGSALGDSRDASPTSGPEILSVGLGRPPVLRQSNSRSGKRVYVPKGSTPPSSEGFVFIQRSSPAGAGPSPLSSGQVLSQHVPFPRRASAEFAAGPSRLPALPSSSETLRHDPEGKDGQPAQPTAAPQRANYSRGRHQSEFDSQRKKAHPGSVGEAGVRRQRMESMFEGVRREERLAQHARGQISHRVLVVKEEGQPAVNYSLGDCIGKGQFGSVYRALNLTTGQTVAVKQLALDGLSPDEVKNLKKEVDLLKSLSHPSIVKYEGMAQDEEHLSIVLEYVENGSLGQTLKAFGKLNEKLVASYVIRILEGLHYLHQSCVVHCDLKAANILTTKNGNVKLSDFGVSLNLHAMERVNEVAGTPNWMAPEVIELKGASTKSDIWSLGCVIIELLTGRPPYGDIPNGLTVMFRIVEDESPPIPEGFSPMLRNFLELCFNKDPDLRPSAAILFEHPWLKQKWAAYKELRPQDSIPFLRRVSADLHRSDAVRHLAASLDPTLYRGSSFGESSAQLVRPPIKVSHPSDENTRVHSFSGNSFSKPVNCNVCYEPVRKHALICDQCRIIVHSRCKEESSSIVCERRVRNPRHDDSAPHSPTLSHLSSSPPTHLETMLHSSPSAYNKIVSNLKKRTSTRTTSPEPAHPSTPTVLISGHPLSFRNSRGSEEHPRNRSSFSSTRRPSSAHSAVTMTSASEAALESTSPHPATPQLLEPRTHRRQISEALGTRFQSDLSGLARSDTTTERRSRKRDSQNSKPDGCILQ</sequence>
<dbReference type="SUPFAM" id="SSF57889">
    <property type="entry name" value="Cysteine-rich domain"/>
    <property type="match status" value="1"/>
</dbReference>
<dbReference type="InterPro" id="IPR003096">
    <property type="entry name" value="SM22_calponin"/>
</dbReference>
<feature type="region of interest" description="Disordered" evidence="8">
    <location>
        <begin position="687"/>
        <end position="763"/>
    </location>
</feature>
<feature type="compositionally biased region" description="Low complexity" evidence="8">
    <location>
        <begin position="982"/>
        <end position="991"/>
    </location>
</feature>
<gene>
    <name evidence="12" type="ORF">CTheo_1552</name>
</gene>
<evidence type="ECO:0000256" key="5">
    <source>
        <dbReference type="ARBA" id="ARBA00022833"/>
    </source>
</evidence>
<dbReference type="PANTHER" id="PTHR48016">
    <property type="entry name" value="MAP KINASE KINASE KINASE SSK2-RELATED-RELATED"/>
    <property type="match status" value="1"/>
</dbReference>
<feature type="region of interest" description="Disordered" evidence="8">
    <location>
        <begin position="648"/>
        <end position="669"/>
    </location>
</feature>
<evidence type="ECO:0000256" key="4">
    <source>
        <dbReference type="ARBA" id="ARBA00022777"/>
    </source>
</evidence>
<feature type="region of interest" description="Disordered" evidence="8">
    <location>
        <begin position="444"/>
        <end position="471"/>
    </location>
</feature>
<evidence type="ECO:0000259" key="9">
    <source>
        <dbReference type="PROSITE" id="PS50011"/>
    </source>
</evidence>
<feature type="domain" description="Protein kinase" evidence="9">
    <location>
        <begin position="1064"/>
        <end position="1316"/>
    </location>
</feature>
<dbReference type="InterPro" id="IPR011009">
    <property type="entry name" value="Kinase-like_dom_sf"/>
</dbReference>
<dbReference type="EMBL" id="SSOP01000014">
    <property type="protein sequence ID" value="KAB5594919.1"/>
    <property type="molecule type" value="Genomic_DNA"/>
</dbReference>
<evidence type="ECO:0000256" key="8">
    <source>
        <dbReference type="SAM" id="MobiDB-lite"/>
    </source>
</evidence>
<feature type="region of interest" description="Disordered" evidence="8">
    <location>
        <begin position="826"/>
        <end position="941"/>
    </location>
</feature>
<evidence type="ECO:0000256" key="3">
    <source>
        <dbReference type="ARBA" id="ARBA00022741"/>
    </source>
</evidence>
<dbReference type="PROSITE" id="PS00108">
    <property type="entry name" value="PROTEIN_KINASE_ST"/>
    <property type="match status" value="1"/>
</dbReference>
<dbReference type="PROSITE" id="PS50021">
    <property type="entry name" value="CH"/>
    <property type="match status" value="1"/>
</dbReference>
<feature type="region of interest" description="Disordered" evidence="8">
    <location>
        <begin position="302"/>
        <end position="324"/>
    </location>
</feature>
<feature type="compositionally biased region" description="Low complexity" evidence="8">
    <location>
        <begin position="1451"/>
        <end position="1467"/>
    </location>
</feature>
<feature type="region of interest" description="Disordered" evidence="8">
    <location>
        <begin position="1"/>
        <end position="252"/>
    </location>
</feature>
<feature type="compositionally biased region" description="Polar residues" evidence="8">
    <location>
        <begin position="7"/>
        <end position="36"/>
    </location>
</feature>
<organism evidence="12 13">
    <name type="scientific">Ceratobasidium theobromae</name>
    <dbReference type="NCBI Taxonomy" id="1582974"/>
    <lineage>
        <taxon>Eukaryota</taxon>
        <taxon>Fungi</taxon>
        <taxon>Dikarya</taxon>
        <taxon>Basidiomycota</taxon>
        <taxon>Agaricomycotina</taxon>
        <taxon>Agaricomycetes</taxon>
        <taxon>Cantharellales</taxon>
        <taxon>Ceratobasidiaceae</taxon>
        <taxon>Ceratobasidium</taxon>
    </lineage>
</organism>
<dbReference type="Gene3D" id="1.10.418.10">
    <property type="entry name" value="Calponin-like domain"/>
    <property type="match status" value="1"/>
</dbReference>
<dbReference type="InterPro" id="IPR050538">
    <property type="entry name" value="MAP_kinase_kinase_kinase"/>
</dbReference>
<dbReference type="PRINTS" id="PR00888">
    <property type="entry name" value="SM22CALPONIN"/>
</dbReference>
<dbReference type="Proteomes" id="UP000383932">
    <property type="component" value="Unassembled WGS sequence"/>
</dbReference>
<dbReference type="InterPro" id="IPR008271">
    <property type="entry name" value="Ser/Thr_kinase_AS"/>
</dbReference>
<evidence type="ECO:0000313" key="12">
    <source>
        <dbReference type="EMBL" id="KAB5594919.1"/>
    </source>
</evidence>
<dbReference type="PROSITE" id="PS00107">
    <property type="entry name" value="PROTEIN_KINASE_ATP"/>
    <property type="match status" value="1"/>
</dbReference>
<feature type="compositionally biased region" description="Low complexity" evidence="8">
    <location>
        <begin position="657"/>
        <end position="668"/>
    </location>
</feature>
<evidence type="ECO:0000259" key="11">
    <source>
        <dbReference type="PROSITE" id="PS50081"/>
    </source>
</evidence>
<dbReference type="GO" id="GO:0005737">
    <property type="term" value="C:cytoplasm"/>
    <property type="evidence" value="ECO:0007669"/>
    <property type="project" value="TreeGrafter"/>
</dbReference>
<feature type="compositionally biased region" description="Basic and acidic residues" evidence="8">
    <location>
        <begin position="1596"/>
        <end position="1608"/>
    </location>
</feature>
<protein>
    <submittedName>
        <fullName evidence="12">Protein kinase</fullName>
    </submittedName>
</protein>